<sequence>MENNYSNTIHKSSIEGRKQPRRPKEEEEDMVPFLQPLDRSSPTESELPLNENDSQDMVLCEVLNEAMSMNSNNKFSQVEGPIQRHKGMETRRTIGKKHYRGVRCRPWGKFAAEIRDSTRHGARVWLGTFNTAEEAAMAYDKAAFSMRGAKALLNFPADVVIATLSAGQRLQLREEGANAIVCSGALKGHGQLDSGGTTDELQEMGSEFSWPRCKWVGFGPDPPSRQQPSYCRLLCVAGAQNKSLSCSRTVFDHGVVLDLRTPLGKMSESCISMALADFYTAHTNYTTKP</sequence>
<comment type="caution">
    <text evidence="1">The sequence shown here is derived from an EMBL/GenBank/DDBJ whole genome shotgun (WGS) entry which is preliminary data.</text>
</comment>
<reference evidence="1 2" key="1">
    <citation type="journal article" date="2022" name="Hortic Res">
        <title>A haplotype resolved chromosomal level avocado genome allows analysis of novel avocado genes.</title>
        <authorList>
            <person name="Nath O."/>
            <person name="Fletcher S.J."/>
            <person name="Hayward A."/>
            <person name="Shaw L.M."/>
            <person name="Masouleh A.K."/>
            <person name="Furtado A."/>
            <person name="Henry R.J."/>
            <person name="Mitter N."/>
        </authorList>
    </citation>
    <scope>NUCLEOTIDE SEQUENCE [LARGE SCALE GENOMIC DNA]</scope>
    <source>
        <strain evidence="2">cv. Hass</strain>
    </source>
</reference>
<dbReference type="Proteomes" id="UP001234297">
    <property type="component" value="Chromosome 12"/>
</dbReference>
<evidence type="ECO:0000313" key="1">
    <source>
        <dbReference type="EMBL" id="KAJ8616420.1"/>
    </source>
</evidence>
<keyword evidence="2" id="KW-1185">Reference proteome</keyword>
<accession>A0ACC2K5M6</accession>
<evidence type="ECO:0000313" key="2">
    <source>
        <dbReference type="Proteomes" id="UP001234297"/>
    </source>
</evidence>
<proteinExistence type="predicted"/>
<protein>
    <submittedName>
        <fullName evidence="1">Uncharacterized protein</fullName>
    </submittedName>
</protein>
<name>A0ACC2K5M6_PERAE</name>
<organism evidence="1 2">
    <name type="scientific">Persea americana</name>
    <name type="common">Avocado</name>
    <dbReference type="NCBI Taxonomy" id="3435"/>
    <lineage>
        <taxon>Eukaryota</taxon>
        <taxon>Viridiplantae</taxon>
        <taxon>Streptophyta</taxon>
        <taxon>Embryophyta</taxon>
        <taxon>Tracheophyta</taxon>
        <taxon>Spermatophyta</taxon>
        <taxon>Magnoliopsida</taxon>
        <taxon>Magnoliidae</taxon>
        <taxon>Laurales</taxon>
        <taxon>Lauraceae</taxon>
        <taxon>Persea</taxon>
    </lineage>
</organism>
<gene>
    <name evidence="1" type="ORF">MRB53_035792</name>
</gene>
<dbReference type="EMBL" id="CM056820">
    <property type="protein sequence ID" value="KAJ8616420.1"/>
    <property type="molecule type" value="Genomic_DNA"/>
</dbReference>